<proteinExistence type="predicted"/>
<dbReference type="SUPFAM" id="SSF51161">
    <property type="entry name" value="Trimeric LpxA-like enzymes"/>
    <property type="match status" value="1"/>
</dbReference>
<evidence type="ECO:0000313" key="2">
    <source>
        <dbReference type="EMBL" id="OUJ18625.1"/>
    </source>
</evidence>
<organism evidence="2 3">
    <name type="scientific">Methanonatronarchaeum thermophilum</name>
    <dbReference type="NCBI Taxonomy" id="1927129"/>
    <lineage>
        <taxon>Archaea</taxon>
        <taxon>Methanobacteriati</taxon>
        <taxon>Methanobacteriota</taxon>
        <taxon>Methanonatronarchaeia</taxon>
        <taxon>Methanonatronarchaeales</taxon>
        <taxon>Methanonatronarchaeaceae</taxon>
        <taxon>Methanonatronarchaeum</taxon>
    </lineage>
</organism>
<gene>
    <name evidence="2" type="ORF">AMET1_0271</name>
</gene>
<dbReference type="Proteomes" id="UP000195137">
    <property type="component" value="Unassembled WGS sequence"/>
</dbReference>
<protein>
    <submittedName>
        <fullName evidence="2">Secreted protein with beta-propeller repeat domain containing protein</fullName>
    </submittedName>
</protein>
<dbReference type="AlphaFoldDB" id="A0A1Y3GGR1"/>
<dbReference type="Pfam" id="PF04519">
    <property type="entry name" value="Bactofilin"/>
    <property type="match status" value="1"/>
</dbReference>
<dbReference type="EMBL" id="MRZU01000003">
    <property type="protein sequence ID" value="OUJ18625.1"/>
    <property type="molecule type" value="Genomic_DNA"/>
</dbReference>
<feature type="compositionally biased region" description="Basic and acidic residues" evidence="1">
    <location>
        <begin position="300"/>
        <end position="320"/>
    </location>
</feature>
<accession>A0A1Y3GGR1</accession>
<evidence type="ECO:0000313" key="3">
    <source>
        <dbReference type="Proteomes" id="UP000195137"/>
    </source>
</evidence>
<dbReference type="OrthoDB" id="105377at2157"/>
<name>A0A1Y3GGR1_9EURY</name>
<reference evidence="2 3" key="1">
    <citation type="submission" date="2016-12" db="EMBL/GenBank/DDBJ databases">
        <title>Discovery of methanogenic haloarchaea.</title>
        <authorList>
            <person name="Sorokin D.Y."/>
            <person name="Makarova K.S."/>
            <person name="Abbas B."/>
            <person name="Ferrer M."/>
            <person name="Golyshin P.N."/>
        </authorList>
    </citation>
    <scope>NUCLEOTIDE SEQUENCE [LARGE SCALE GENOMIC DNA]</scope>
    <source>
        <strain evidence="2">AMET1</strain>
    </source>
</reference>
<feature type="compositionally biased region" description="Polar residues" evidence="1">
    <location>
        <begin position="287"/>
        <end position="297"/>
    </location>
</feature>
<dbReference type="InterPro" id="IPR007607">
    <property type="entry name" value="BacA/B"/>
</dbReference>
<dbReference type="RefSeq" id="WP_161490706.1">
    <property type="nucleotide sequence ID" value="NZ_MRZU01000003.1"/>
</dbReference>
<feature type="region of interest" description="Disordered" evidence="1">
    <location>
        <begin position="271"/>
        <end position="320"/>
    </location>
</feature>
<comment type="caution">
    <text evidence="2">The sequence shown here is derived from an EMBL/GenBank/DDBJ whole genome shotgun (WGS) entry which is preliminary data.</text>
</comment>
<dbReference type="Gene3D" id="2.160.10.10">
    <property type="entry name" value="Hexapeptide repeat proteins"/>
    <property type="match status" value="1"/>
</dbReference>
<evidence type="ECO:0000256" key="1">
    <source>
        <dbReference type="SAM" id="MobiDB-lite"/>
    </source>
</evidence>
<dbReference type="InterPro" id="IPR011004">
    <property type="entry name" value="Trimer_LpxA-like_sf"/>
</dbReference>
<keyword evidence="3" id="KW-1185">Reference proteome</keyword>
<sequence>MEDDELLVIPDKTRIEERLIVTESDIVIGSNTDLQYGIKTPGSLQTGERVDIAEDVHADGDVEIGLWSIIDGNLIVGEDAYIGERCKINGKLLVEQNLDIGNDVDIEEGFEANGWITIRNPIPLFMYFLLLFSNILRRSETEEIEEILEDMFEEEIPENALIIPRGINFGSEIDAPGNAVIGKQCRFIGNLRAKDVKIDRNTTFFGSIKSKGNVKLEKGTIVHGDIKSQRKVELKKDSTVMGNINADIVLIHDEAHTNGTIHAKKGVQIIPDKKKIPKTKPNDGSGIKTQEIPNLSLLTPKEDDSSTEKNKKNNGEKNGH</sequence>